<comment type="subcellular location">
    <subcellularLocation>
        <location evidence="2 13">Cytoplasm</location>
    </subcellularLocation>
</comment>
<dbReference type="FunFam" id="2.170.220.10:FF:000002">
    <property type="entry name" value="Methionine--tRNA ligase"/>
    <property type="match status" value="1"/>
</dbReference>
<dbReference type="InterPro" id="IPR002547">
    <property type="entry name" value="tRNA-bd_dom"/>
</dbReference>
<feature type="short sequence motif" description="'HIGH' region" evidence="13">
    <location>
        <begin position="11"/>
        <end position="21"/>
    </location>
</feature>
<dbReference type="SUPFAM" id="SSF47323">
    <property type="entry name" value="Anticodon-binding domain of a subclass of class I aminoacyl-tRNA synthetases"/>
    <property type="match status" value="1"/>
</dbReference>
<evidence type="ECO:0000313" key="15">
    <source>
        <dbReference type="EMBL" id="KYL04575.1"/>
    </source>
</evidence>
<dbReference type="InterPro" id="IPR009080">
    <property type="entry name" value="tRNAsynth_Ia_anticodon-bd"/>
</dbReference>
<dbReference type="PANTHER" id="PTHR43326:SF1">
    <property type="entry name" value="METHIONINE--TRNA LIGASE, MITOCHONDRIAL"/>
    <property type="match status" value="1"/>
</dbReference>
<keyword evidence="11 13" id="KW-0030">Aminoacyl-tRNA synthetase</keyword>
<comment type="subunit">
    <text evidence="3 13">Homodimer.</text>
</comment>
<comment type="caution">
    <text evidence="13">Lacks conserved residue(s) required for the propagation of feature annotation.</text>
</comment>
<dbReference type="NCBIfam" id="TIGR00398">
    <property type="entry name" value="metG"/>
    <property type="match status" value="1"/>
</dbReference>
<dbReference type="GO" id="GO:0005737">
    <property type="term" value="C:cytoplasm"/>
    <property type="evidence" value="ECO:0007669"/>
    <property type="project" value="UniProtKB-SubCell"/>
</dbReference>
<comment type="caution">
    <text evidence="15">The sequence shown here is derived from an EMBL/GenBank/DDBJ whole genome shotgun (WGS) entry which is preliminary data.</text>
</comment>
<dbReference type="KEGG" id="fnf:BSQ88_02875"/>
<dbReference type="FunFam" id="1.10.730.10:FF:000026">
    <property type="entry name" value="Methionine--tRNA ligase"/>
    <property type="match status" value="1"/>
</dbReference>
<dbReference type="InterPro" id="IPR015413">
    <property type="entry name" value="Methionyl/Leucyl_tRNA_Synth"/>
</dbReference>
<dbReference type="Gene3D" id="1.10.730.10">
    <property type="entry name" value="Isoleucyl-tRNA Synthetase, Domain 1"/>
    <property type="match status" value="1"/>
</dbReference>
<keyword evidence="5 13" id="KW-0820">tRNA-binding</keyword>
<dbReference type="SUPFAM" id="SSF50249">
    <property type="entry name" value="Nucleic acid-binding proteins"/>
    <property type="match status" value="1"/>
</dbReference>
<dbReference type="AlphaFoldDB" id="A0A162IWA2"/>
<dbReference type="eggNOG" id="COG0143">
    <property type="taxonomic scope" value="Bacteria"/>
</dbReference>
<evidence type="ECO:0000256" key="11">
    <source>
        <dbReference type="ARBA" id="ARBA00023146"/>
    </source>
</evidence>
<dbReference type="CDD" id="cd00814">
    <property type="entry name" value="MetRS_core"/>
    <property type="match status" value="1"/>
</dbReference>
<evidence type="ECO:0000256" key="7">
    <source>
        <dbReference type="ARBA" id="ARBA00022741"/>
    </source>
</evidence>
<keyword evidence="9 13" id="KW-0694">RNA-binding</keyword>
<evidence type="ECO:0000256" key="8">
    <source>
        <dbReference type="ARBA" id="ARBA00022840"/>
    </source>
</evidence>
<accession>A0A162IWA2</accession>
<dbReference type="Pfam" id="PF09334">
    <property type="entry name" value="tRNA-synt_1g"/>
    <property type="match status" value="1"/>
</dbReference>
<gene>
    <name evidence="13" type="primary">metG</name>
    <name evidence="15" type="ORF">A2J07_04515</name>
</gene>
<protein>
    <recommendedName>
        <fullName evidence="13">Methionine--tRNA ligase</fullName>
        <ecNumber evidence="13">6.1.1.10</ecNumber>
    </recommendedName>
    <alternativeName>
        <fullName evidence="13">Methionyl-tRNA synthetase</fullName>
        <shortName evidence="13">MetRS</shortName>
    </alternativeName>
</protein>
<keyword evidence="13" id="KW-0479">Metal-binding</keyword>
<dbReference type="InterPro" id="IPR033911">
    <property type="entry name" value="MetRS_core"/>
</dbReference>
<comment type="catalytic activity">
    <reaction evidence="12 13">
        <text>tRNA(Met) + L-methionine + ATP = L-methionyl-tRNA(Met) + AMP + diphosphate</text>
        <dbReference type="Rhea" id="RHEA:13481"/>
        <dbReference type="Rhea" id="RHEA-COMP:9667"/>
        <dbReference type="Rhea" id="RHEA-COMP:9698"/>
        <dbReference type="ChEBI" id="CHEBI:30616"/>
        <dbReference type="ChEBI" id="CHEBI:33019"/>
        <dbReference type="ChEBI" id="CHEBI:57844"/>
        <dbReference type="ChEBI" id="CHEBI:78442"/>
        <dbReference type="ChEBI" id="CHEBI:78530"/>
        <dbReference type="ChEBI" id="CHEBI:456215"/>
        <dbReference type="EC" id="6.1.1.10"/>
    </reaction>
</comment>
<dbReference type="Pfam" id="PF01588">
    <property type="entry name" value="tRNA_bind"/>
    <property type="match status" value="1"/>
</dbReference>
<dbReference type="Gene3D" id="2.170.220.10">
    <property type="match status" value="1"/>
</dbReference>
<dbReference type="InterPro" id="IPR041872">
    <property type="entry name" value="Anticodon_Met"/>
</dbReference>
<dbReference type="Pfam" id="PF19303">
    <property type="entry name" value="Anticodon_3"/>
    <property type="match status" value="1"/>
</dbReference>
<keyword evidence="7 13" id="KW-0547">Nucleotide-binding</keyword>
<reference evidence="15 16" key="1">
    <citation type="submission" date="2016-03" db="EMBL/GenBank/DDBJ databases">
        <title>Comparative genomics of human isolates of Fusobacterium necrophorum.</title>
        <authorList>
            <person name="Jensen A."/>
            <person name="Bank S."/>
            <person name="Andersen P.S."/>
            <person name="Kristensen L.H."/>
            <person name="Prag J."/>
        </authorList>
    </citation>
    <scope>NUCLEOTIDE SEQUENCE [LARGE SCALE GENOMIC DNA]</scope>
    <source>
        <strain evidence="15 16">LS_1264</strain>
    </source>
</reference>
<evidence type="ECO:0000256" key="12">
    <source>
        <dbReference type="ARBA" id="ARBA00047364"/>
    </source>
</evidence>
<organism evidence="15 16">
    <name type="scientific">Fusobacterium necrophorum subsp. funduliforme</name>
    <dbReference type="NCBI Taxonomy" id="143387"/>
    <lineage>
        <taxon>Bacteria</taxon>
        <taxon>Fusobacteriati</taxon>
        <taxon>Fusobacteriota</taxon>
        <taxon>Fusobacteriia</taxon>
        <taxon>Fusobacteriales</taxon>
        <taxon>Fusobacteriaceae</taxon>
        <taxon>Fusobacterium</taxon>
    </lineage>
</organism>
<comment type="function">
    <text evidence="1 13">Is required not only for elongation of protein synthesis but also for the initiation of all mRNA translation through initiator tRNA(fMet) aminoacylation.</text>
</comment>
<evidence type="ECO:0000256" key="6">
    <source>
        <dbReference type="ARBA" id="ARBA00022598"/>
    </source>
</evidence>
<keyword evidence="4 13" id="KW-0963">Cytoplasm</keyword>
<keyword evidence="10 13" id="KW-0648">Protein biosynthesis</keyword>
<keyword evidence="6 13" id="KW-0436">Ligase</keyword>
<dbReference type="GO" id="GO:0004825">
    <property type="term" value="F:methionine-tRNA ligase activity"/>
    <property type="evidence" value="ECO:0007669"/>
    <property type="project" value="UniProtKB-UniRule"/>
</dbReference>
<dbReference type="PRINTS" id="PR01041">
    <property type="entry name" value="TRNASYNTHMET"/>
</dbReference>
<feature type="binding site" evidence="13">
    <location>
        <position position="129"/>
    </location>
    <ligand>
        <name>Zn(2+)</name>
        <dbReference type="ChEBI" id="CHEBI:29105"/>
    </ligand>
</feature>
<feature type="binding site" evidence="13">
    <location>
        <position position="147"/>
    </location>
    <ligand>
        <name>Zn(2+)</name>
        <dbReference type="ChEBI" id="CHEBI:29105"/>
    </ligand>
</feature>
<evidence type="ECO:0000256" key="2">
    <source>
        <dbReference type="ARBA" id="ARBA00004496"/>
    </source>
</evidence>
<feature type="binding site" evidence="13">
    <location>
        <position position="144"/>
    </location>
    <ligand>
        <name>Zn(2+)</name>
        <dbReference type="ChEBI" id="CHEBI:29105"/>
    </ligand>
</feature>
<dbReference type="InterPro" id="IPR004495">
    <property type="entry name" value="Met-tRNA-synth_bsu_C"/>
</dbReference>
<dbReference type="SUPFAM" id="SSF52374">
    <property type="entry name" value="Nucleotidylyl transferase"/>
    <property type="match status" value="1"/>
</dbReference>
<dbReference type="CDD" id="cd02800">
    <property type="entry name" value="tRNA_bind_EcMetRS_like"/>
    <property type="match status" value="1"/>
</dbReference>
<dbReference type="PROSITE" id="PS50886">
    <property type="entry name" value="TRBD"/>
    <property type="match status" value="1"/>
</dbReference>
<dbReference type="InterPro" id="IPR014758">
    <property type="entry name" value="Met-tRNA_synth"/>
</dbReference>
<keyword evidence="13" id="KW-0862">Zinc</keyword>
<dbReference type="EC" id="6.1.1.10" evidence="13"/>
<keyword evidence="8 13" id="KW-0067">ATP-binding</keyword>
<evidence type="ECO:0000256" key="5">
    <source>
        <dbReference type="ARBA" id="ARBA00022555"/>
    </source>
</evidence>
<dbReference type="HAMAP" id="MF_01228">
    <property type="entry name" value="Met_tRNA_synth_type2"/>
    <property type="match status" value="1"/>
</dbReference>
<sequence>MNNFYVTTPIYYVNGDPHVGSAYTTIASDVMARYQKLAGKTVYFLTGTDEHGQKVEQTAHEKGFTPQAWTDKMAPAFTEMWKALNIKYSDFIRTTEPRHKNAVKKILKAVYDKGDIYKGEYEGQYCISCETFFPENQIVEPGHCPDCGKKLSTVKEESYFFKMSKYQEALLQHIEEHPDFILPHSRRNEVISFIKQGLQDLSISRNTFSWGIPIEFAPGHITYVWFDALTNYLTAVGYENDPEKFETYWNHARVCHLIGKDIIRFHAIIWPCMLLSAGIKLPDSIVAHGWWTSEGEKMSKSKGNVVNPYDEIKKYGVDAFRYYLLREANFGSDGDYSTKGIIGRINSDLANDLGNLLNRTLGMYHKYFQGKIVSSREIQEIEIDVYKLWEDTLSQVETHMYYYEYSKALEVIWKFISRMNKYIDETMPWALAKEETQQKRLATVMNTLLESLYKIAVLVSPFIPEAAQKIWNQLGISEDIEKAQLQSLHCDVSVFESIFPIGHDLGKANPIFPRIELVEEEESKADPMQVNPDLIIENPIDIDYFKKTKIQVVEILEVSKVKGADKLLKFKVSVGDHVRQILSAIAEYYPNAQELKGAKILAVTNLKPRKMRGEISQGMLLTTEDEQGICQVIQVPKNTAAGTEVE</sequence>
<evidence type="ECO:0000256" key="1">
    <source>
        <dbReference type="ARBA" id="ARBA00003314"/>
    </source>
</evidence>
<comment type="similarity">
    <text evidence="13">Belongs to the class-I aminoacyl-tRNA synthetase family. MetG type 2A subfamily.</text>
</comment>
<evidence type="ECO:0000256" key="4">
    <source>
        <dbReference type="ARBA" id="ARBA00022490"/>
    </source>
</evidence>
<dbReference type="Gene3D" id="3.40.50.620">
    <property type="entry name" value="HUPs"/>
    <property type="match status" value="1"/>
</dbReference>
<evidence type="ECO:0000256" key="13">
    <source>
        <dbReference type="HAMAP-Rule" id="MF_01228"/>
    </source>
</evidence>
<dbReference type="GO" id="GO:0000049">
    <property type="term" value="F:tRNA binding"/>
    <property type="evidence" value="ECO:0007669"/>
    <property type="project" value="UniProtKB-UniRule"/>
</dbReference>
<feature type="binding site" evidence="13">
    <location>
        <position position="126"/>
    </location>
    <ligand>
        <name>Zn(2+)</name>
        <dbReference type="ChEBI" id="CHEBI:29105"/>
    </ligand>
</feature>
<dbReference type="InterPro" id="IPR012340">
    <property type="entry name" value="NA-bd_OB-fold"/>
</dbReference>
<evidence type="ECO:0000313" key="16">
    <source>
        <dbReference type="Proteomes" id="UP000075816"/>
    </source>
</evidence>
<evidence type="ECO:0000256" key="3">
    <source>
        <dbReference type="ARBA" id="ARBA00011738"/>
    </source>
</evidence>
<dbReference type="InterPro" id="IPR023457">
    <property type="entry name" value="Met-tRNA_synth_2"/>
</dbReference>
<name>A0A162IWA2_9FUSO</name>
<dbReference type="EMBL" id="LVEA01000031">
    <property type="protein sequence ID" value="KYL04575.1"/>
    <property type="molecule type" value="Genomic_DNA"/>
</dbReference>
<dbReference type="GO" id="GO:0006431">
    <property type="term" value="P:methionyl-tRNA aminoacylation"/>
    <property type="evidence" value="ECO:0007669"/>
    <property type="project" value="UniProtKB-UniRule"/>
</dbReference>
<comment type="cofactor">
    <cofactor evidence="13">
        <name>Zn(2+)</name>
        <dbReference type="ChEBI" id="CHEBI:29105"/>
    </cofactor>
    <text evidence="13">Binds 1 zinc ion per subunit.</text>
</comment>
<feature type="short sequence motif" description="'KMSKS' region" evidence="13">
    <location>
        <begin position="297"/>
        <end position="301"/>
    </location>
</feature>
<dbReference type="GO" id="GO:0046872">
    <property type="term" value="F:metal ion binding"/>
    <property type="evidence" value="ECO:0007669"/>
    <property type="project" value="UniProtKB-KW"/>
</dbReference>
<dbReference type="GO" id="GO:0005524">
    <property type="term" value="F:ATP binding"/>
    <property type="evidence" value="ECO:0007669"/>
    <property type="project" value="UniProtKB-UniRule"/>
</dbReference>
<dbReference type="NCBIfam" id="NF008900">
    <property type="entry name" value="PRK12267.1"/>
    <property type="match status" value="1"/>
</dbReference>
<dbReference type="PANTHER" id="PTHR43326">
    <property type="entry name" value="METHIONYL-TRNA SYNTHETASE"/>
    <property type="match status" value="1"/>
</dbReference>
<dbReference type="Proteomes" id="UP000075816">
    <property type="component" value="Unassembled WGS sequence"/>
</dbReference>
<evidence type="ECO:0000256" key="9">
    <source>
        <dbReference type="ARBA" id="ARBA00022884"/>
    </source>
</evidence>
<dbReference type="InterPro" id="IPR014729">
    <property type="entry name" value="Rossmann-like_a/b/a_fold"/>
</dbReference>
<dbReference type="CDD" id="cd07957">
    <property type="entry name" value="Anticodon_Ia_Met"/>
    <property type="match status" value="1"/>
</dbReference>
<evidence type="ECO:0000259" key="14">
    <source>
        <dbReference type="PROSITE" id="PS50886"/>
    </source>
</evidence>
<dbReference type="RefSeq" id="WP_062624711.1">
    <property type="nucleotide sequence ID" value="NZ_CAXOUM010000022.1"/>
</dbReference>
<proteinExistence type="inferred from homology"/>
<dbReference type="Gene3D" id="2.40.50.140">
    <property type="entry name" value="Nucleic acid-binding proteins"/>
    <property type="match status" value="1"/>
</dbReference>
<evidence type="ECO:0000256" key="10">
    <source>
        <dbReference type="ARBA" id="ARBA00022917"/>
    </source>
</evidence>
<dbReference type="FunFam" id="2.40.50.140:FF:000042">
    <property type="entry name" value="Methionine--tRNA ligase"/>
    <property type="match status" value="1"/>
</dbReference>
<feature type="domain" description="TRNA-binding" evidence="14">
    <location>
        <begin position="544"/>
        <end position="646"/>
    </location>
</feature>